<dbReference type="EMBL" id="UXUI01010601">
    <property type="protein sequence ID" value="VDD95422.1"/>
    <property type="molecule type" value="Genomic_DNA"/>
</dbReference>
<evidence type="ECO:0000313" key="3">
    <source>
        <dbReference type="EMBL" id="VDD95422.1"/>
    </source>
</evidence>
<feature type="domain" description="Copine C-terminal" evidence="2">
    <location>
        <begin position="40"/>
        <end position="191"/>
    </location>
</feature>
<sequence>MRFVRDTLTGVDALLSNSTVLRSSLELAVVVDFSSSQSTNVDSTFIEEVVLAIRTIGEQVNIYTKMADILRKRESVLPPQYFVVLILTRGYIDDLKETVQAIIFASRAPISIVFVGVGEGDFSEIERLGMAGCRLIYQNRRIDRDMMQFVNQTKLYNAEEQLDDVKDAINEAALSQIPWQMTKWMMRNGVKAEKSSFEEDDKEQQQSTPNTAPVTRRRISSVRYDSLMGTLSDSDEADRSPTTSVFSSSFFDKTFTFDYNAGVEELEIEPVLCCSKKEPAVR</sequence>
<dbReference type="SUPFAM" id="SSF53300">
    <property type="entry name" value="vWA-like"/>
    <property type="match status" value="1"/>
</dbReference>
<gene>
    <name evidence="3" type="ORF">EVEC_LOCUS10173</name>
</gene>
<proteinExistence type="predicted"/>
<dbReference type="GO" id="GO:0071277">
    <property type="term" value="P:cellular response to calcium ion"/>
    <property type="evidence" value="ECO:0007669"/>
    <property type="project" value="TreeGrafter"/>
</dbReference>
<reference evidence="3 4" key="2">
    <citation type="submission" date="2018-10" db="EMBL/GenBank/DDBJ databases">
        <authorList>
            <consortium name="Pathogen Informatics"/>
        </authorList>
    </citation>
    <scope>NUCLEOTIDE SEQUENCE [LARGE SCALE GENOMIC DNA]</scope>
</reference>
<protein>
    <submittedName>
        <fullName evidence="5">Copine domain-containing protein</fullName>
    </submittedName>
</protein>
<reference evidence="5" key="1">
    <citation type="submission" date="2017-02" db="UniProtKB">
        <authorList>
            <consortium name="WormBaseParasite"/>
        </authorList>
    </citation>
    <scope>IDENTIFICATION</scope>
</reference>
<organism evidence="5">
    <name type="scientific">Enterobius vermicularis</name>
    <name type="common">Human pinworm</name>
    <dbReference type="NCBI Taxonomy" id="51028"/>
    <lineage>
        <taxon>Eukaryota</taxon>
        <taxon>Metazoa</taxon>
        <taxon>Ecdysozoa</taxon>
        <taxon>Nematoda</taxon>
        <taxon>Chromadorea</taxon>
        <taxon>Rhabditida</taxon>
        <taxon>Spirurina</taxon>
        <taxon>Oxyuridomorpha</taxon>
        <taxon>Oxyuroidea</taxon>
        <taxon>Oxyuridae</taxon>
        <taxon>Enterobius</taxon>
    </lineage>
</organism>
<evidence type="ECO:0000313" key="5">
    <source>
        <dbReference type="WBParaSite" id="EVEC_0001084801-mRNA-1"/>
    </source>
</evidence>
<evidence type="ECO:0000256" key="1">
    <source>
        <dbReference type="SAM" id="MobiDB-lite"/>
    </source>
</evidence>
<dbReference type="Pfam" id="PF07002">
    <property type="entry name" value="Copine"/>
    <property type="match status" value="1"/>
</dbReference>
<dbReference type="GO" id="GO:0005886">
    <property type="term" value="C:plasma membrane"/>
    <property type="evidence" value="ECO:0007669"/>
    <property type="project" value="TreeGrafter"/>
</dbReference>
<accession>A0A0N4VJ27</accession>
<dbReference type="OrthoDB" id="5855668at2759"/>
<keyword evidence="4" id="KW-1185">Reference proteome</keyword>
<dbReference type="InterPro" id="IPR045052">
    <property type="entry name" value="Copine"/>
</dbReference>
<evidence type="ECO:0000259" key="2">
    <source>
        <dbReference type="Pfam" id="PF07002"/>
    </source>
</evidence>
<dbReference type="Proteomes" id="UP000274131">
    <property type="component" value="Unassembled WGS sequence"/>
</dbReference>
<feature type="region of interest" description="Disordered" evidence="1">
    <location>
        <begin position="192"/>
        <end position="216"/>
    </location>
</feature>
<dbReference type="WBParaSite" id="EVEC_0001084801-mRNA-1">
    <property type="protein sequence ID" value="EVEC_0001084801-mRNA-1"/>
    <property type="gene ID" value="EVEC_0001084801"/>
</dbReference>
<name>A0A0N4VJ27_ENTVE</name>
<dbReference type="STRING" id="51028.A0A0N4VJ27"/>
<dbReference type="AlphaFoldDB" id="A0A0N4VJ27"/>
<dbReference type="GO" id="GO:0005544">
    <property type="term" value="F:calcium-dependent phospholipid binding"/>
    <property type="evidence" value="ECO:0007669"/>
    <property type="project" value="InterPro"/>
</dbReference>
<dbReference type="PANTHER" id="PTHR10857">
    <property type="entry name" value="COPINE"/>
    <property type="match status" value="1"/>
</dbReference>
<dbReference type="InterPro" id="IPR036465">
    <property type="entry name" value="vWFA_dom_sf"/>
</dbReference>
<dbReference type="PANTHER" id="PTHR10857:SF131">
    <property type="entry name" value="COPINE C-TERMINAL DOMAIN-CONTAINING PROTEIN"/>
    <property type="match status" value="1"/>
</dbReference>
<dbReference type="InterPro" id="IPR010734">
    <property type="entry name" value="Copine_C"/>
</dbReference>
<evidence type="ECO:0000313" key="4">
    <source>
        <dbReference type="Proteomes" id="UP000274131"/>
    </source>
</evidence>